<feature type="transmembrane region" description="Helical" evidence="1">
    <location>
        <begin position="6"/>
        <end position="24"/>
    </location>
</feature>
<evidence type="ECO:0000256" key="1">
    <source>
        <dbReference type="SAM" id="Phobius"/>
    </source>
</evidence>
<dbReference type="EMBL" id="CP118157">
    <property type="protein sequence ID" value="WOF23145.1"/>
    <property type="molecule type" value="Genomic_DNA"/>
</dbReference>
<dbReference type="Proteomes" id="UP001305498">
    <property type="component" value="Chromosome"/>
</dbReference>
<organism evidence="2 3">
    <name type="scientific">Microbacterium betulae</name>
    <dbReference type="NCBI Taxonomy" id="2981139"/>
    <lineage>
        <taxon>Bacteria</taxon>
        <taxon>Bacillati</taxon>
        <taxon>Actinomycetota</taxon>
        <taxon>Actinomycetes</taxon>
        <taxon>Micrococcales</taxon>
        <taxon>Microbacteriaceae</taxon>
        <taxon>Microbacterium</taxon>
    </lineage>
</organism>
<protein>
    <recommendedName>
        <fullName evidence="4">ZIP family zinc transporter</fullName>
    </recommendedName>
</protein>
<feature type="transmembrane region" description="Helical" evidence="1">
    <location>
        <begin position="190"/>
        <end position="207"/>
    </location>
</feature>
<feature type="transmembrane region" description="Helical" evidence="1">
    <location>
        <begin position="58"/>
        <end position="78"/>
    </location>
</feature>
<feature type="transmembrane region" description="Helical" evidence="1">
    <location>
        <begin position="31"/>
        <end position="52"/>
    </location>
</feature>
<feature type="transmembrane region" description="Helical" evidence="1">
    <location>
        <begin position="160"/>
        <end position="184"/>
    </location>
</feature>
<gene>
    <name evidence="2" type="ORF">N8K70_00325</name>
</gene>
<sequence length="238" mass="23440">MGESVLWGAVGAAPLLLGAVLAGVRAWPPRMLGIVLGFGAGALIASIAYELWEEGLDVGGPVALAAGVAAGALCYFFADRGVDVWSRRRGGGSGAAAGAPLAIGALLDGIPEQLVLGIGLAAGEGVSVALVIAIVVSNLPESIGSSSEMLDGGAKRRDVLLLWTAVSVVCAAATVVGFVVADLATPELRAGASGFAAGALLVMLVDSMIPEAQRRARDLTGLATVIGFAVAAGLSLGG</sequence>
<evidence type="ECO:0008006" key="4">
    <source>
        <dbReference type="Google" id="ProtNLM"/>
    </source>
</evidence>
<feature type="transmembrane region" description="Helical" evidence="1">
    <location>
        <begin position="219"/>
        <end position="237"/>
    </location>
</feature>
<feature type="transmembrane region" description="Helical" evidence="1">
    <location>
        <begin position="90"/>
        <end position="107"/>
    </location>
</feature>
<keyword evidence="1" id="KW-0472">Membrane</keyword>
<keyword evidence="1" id="KW-0812">Transmembrane</keyword>
<feature type="transmembrane region" description="Helical" evidence="1">
    <location>
        <begin position="113"/>
        <end position="139"/>
    </location>
</feature>
<accession>A0AA97I780</accession>
<proteinExistence type="predicted"/>
<dbReference type="RefSeq" id="WP_317139616.1">
    <property type="nucleotide sequence ID" value="NZ_CP118157.1"/>
</dbReference>
<dbReference type="AlphaFoldDB" id="A0AA97I780"/>
<name>A0AA97I780_9MICO</name>
<dbReference type="KEGG" id="mbet:N8K70_00325"/>
<keyword evidence="3" id="KW-1185">Reference proteome</keyword>
<evidence type="ECO:0000313" key="3">
    <source>
        <dbReference type="Proteomes" id="UP001305498"/>
    </source>
</evidence>
<reference evidence="2 3" key="1">
    <citation type="submission" date="2023-02" db="EMBL/GenBank/DDBJ databases">
        <title>Microbacterium betulae sp. nov., isolated from birch wood.</title>
        <authorList>
            <person name="Pasciak M."/>
            <person name="Pawlik K.J."/>
            <person name="Martynowski D."/>
            <person name="Laczmanski L."/>
            <person name="Ciekot J."/>
            <person name="Szponar B."/>
            <person name="Wojcik-Fatla A."/>
            <person name="Mackiewicz B."/>
            <person name="Farian E."/>
            <person name="Cholewa G."/>
            <person name="Cholewa A."/>
            <person name="Dutkiewicz J."/>
        </authorList>
    </citation>
    <scope>NUCLEOTIDE SEQUENCE [LARGE SCALE GENOMIC DNA]</scope>
    <source>
        <strain evidence="2 3">AB</strain>
    </source>
</reference>
<keyword evidence="1" id="KW-1133">Transmembrane helix</keyword>
<evidence type="ECO:0000313" key="2">
    <source>
        <dbReference type="EMBL" id="WOF23145.1"/>
    </source>
</evidence>